<keyword evidence="1" id="KW-0732">Signal</keyword>
<reference evidence="2" key="1">
    <citation type="submission" date="2018-12" db="EMBL/GenBank/DDBJ databases">
        <title>Three Rhizobium rhizogenes strains isolated from the same crown gall tumor carry diverse plasmids.</title>
        <authorList>
            <person name="Pulawska J."/>
            <person name="Kuzmanovic N."/>
        </authorList>
    </citation>
    <scope>NUCLEOTIDE SEQUENCE</scope>
    <source>
        <strain evidence="2">C5.7</strain>
        <strain evidence="3">Colt5.8</strain>
        <plasmid evidence="2">pC5.7b</plasmid>
        <plasmid evidence="3">pColt5.8b</plasmid>
    </source>
</reference>
<dbReference type="RefSeq" id="WP_200985116.1">
    <property type="nucleotide sequence ID" value="NZ_MK318968.1"/>
</dbReference>
<geneLocation type="plasmid" evidence="2">
    <name>pC5.7b</name>
</geneLocation>
<protein>
    <submittedName>
        <fullName evidence="2">Uncharacterized protein</fullName>
    </submittedName>
</protein>
<accession>A0A7S4ZTD4</accession>
<dbReference type="EMBL" id="MK318968">
    <property type="protein sequence ID" value="QCL09193.1"/>
    <property type="molecule type" value="Genomic_DNA"/>
</dbReference>
<organism evidence="2">
    <name type="scientific">Rhizobium rhizogenes</name>
    <name type="common">Agrobacterium rhizogenes</name>
    <dbReference type="NCBI Taxonomy" id="359"/>
    <lineage>
        <taxon>Bacteria</taxon>
        <taxon>Pseudomonadati</taxon>
        <taxon>Pseudomonadota</taxon>
        <taxon>Alphaproteobacteria</taxon>
        <taxon>Hyphomicrobiales</taxon>
        <taxon>Rhizobiaceae</taxon>
        <taxon>Rhizobium/Agrobacterium group</taxon>
        <taxon>Rhizobium</taxon>
    </lineage>
</organism>
<evidence type="ECO:0000256" key="1">
    <source>
        <dbReference type="SAM" id="SignalP"/>
    </source>
</evidence>
<geneLocation type="plasmid" evidence="3">
    <name>pColt5.8b</name>
</geneLocation>
<dbReference type="AlphaFoldDB" id="A0A7S4ZTD4"/>
<sequence length="142" mass="15456">MKQVMLAVAFSCISVTSAVAQRQVPDEMQVTHKETRNMLGVLEFCKDRGISEDGALEFLRMSANTYDDLIGSSKGDEAESAGRAGVISGRGIVKNIADIAIEQHRSVDDICRQLVGLYKRGADEFARQKAMSTDSPSSKVNK</sequence>
<gene>
    <name evidence="2" type="ORF">pC5.7b_326</name>
    <name evidence="3" type="ORF">pC5.8b_335</name>
</gene>
<evidence type="ECO:0000313" key="3">
    <source>
        <dbReference type="EMBL" id="QCL09825.1"/>
    </source>
</evidence>
<evidence type="ECO:0000313" key="2">
    <source>
        <dbReference type="EMBL" id="QCL09193.1"/>
    </source>
</evidence>
<name>A0A7S4ZTD4_RHIRH</name>
<proteinExistence type="predicted"/>
<feature type="chain" id="PRO_5040698919" evidence="1">
    <location>
        <begin position="21"/>
        <end position="142"/>
    </location>
</feature>
<keyword evidence="2" id="KW-0614">Plasmid</keyword>
<feature type="signal peptide" evidence="1">
    <location>
        <begin position="1"/>
        <end position="20"/>
    </location>
</feature>
<dbReference type="EMBL" id="MK318972">
    <property type="protein sequence ID" value="QCL09825.1"/>
    <property type="molecule type" value="Genomic_DNA"/>
</dbReference>